<sequence>MPGGVAIAGLHFDIGVPTGRTGLDDDGVPVTTPRAPAREAAERELSKGEYHQDDPGLFQRILDWLWEHIASLLDSAAKATPGGWTGLTVIACLLVLLLVALRLRLGRILPGPATTEGSLFNSRPRTAAEHRATAETHAAAERWTEAVKERMRAVFRSLEERALLDRRPGRTADEAAFEAGLALPDHAETLRSAARSFDEVTYANRKSDAATYSTVRDLDTAIQRATPRLPGTSTLHDLDTADTREGRETPADSLEGGGR</sequence>
<evidence type="ECO:0000256" key="1">
    <source>
        <dbReference type="SAM" id="MobiDB-lite"/>
    </source>
</evidence>
<keyword evidence="2" id="KW-1133">Transmembrane helix</keyword>
<evidence type="ECO:0000256" key="2">
    <source>
        <dbReference type="SAM" id="Phobius"/>
    </source>
</evidence>
<feature type="compositionally biased region" description="Basic and acidic residues" evidence="1">
    <location>
        <begin position="36"/>
        <end position="50"/>
    </location>
</feature>
<gene>
    <name evidence="4" type="ORF">ACFPA8_26720</name>
</gene>
<evidence type="ECO:0000259" key="3">
    <source>
        <dbReference type="Pfam" id="PF13559"/>
    </source>
</evidence>
<evidence type="ECO:0000313" key="5">
    <source>
        <dbReference type="Proteomes" id="UP001595997"/>
    </source>
</evidence>
<evidence type="ECO:0000313" key="4">
    <source>
        <dbReference type="EMBL" id="MFC4497728.1"/>
    </source>
</evidence>
<feature type="domain" description="Protein-glutamine gamma-glutamyltransferase-like C-terminal" evidence="3">
    <location>
        <begin position="150"/>
        <end position="219"/>
    </location>
</feature>
<keyword evidence="2" id="KW-0472">Membrane</keyword>
<dbReference type="Proteomes" id="UP001595997">
    <property type="component" value="Unassembled WGS sequence"/>
</dbReference>
<comment type="caution">
    <text evidence="4">The sequence shown here is derived from an EMBL/GenBank/DDBJ whole genome shotgun (WGS) entry which is preliminary data.</text>
</comment>
<name>A0ABV9AH21_9ACTN</name>
<feature type="region of interest" description="Disordered" evidence="1">
    <location>
        <begin position="21"/>
        <end position="50"/>
    </location>
</feature>
<keyword evidence="5" id="KW-1185">Reference proteome</keyword>
<accession>A0ABV9AH21</accession>
<dbReference type="InterPro" id="IPR025403">
    <property type="entry name" value="TgpA-like_C"/>
</dbReference>
<feature type="transmembrane region" description="Helical" evidence="2">
    <location>
        <begin position="82"/>
        <end position="101"/>
    </location>
</feature>
<dbReference type="RefSeq" id="WP_386452628.1">
    <property type="nucleotide sequence ID" value="NZ_JBHSFH010000017.1"/>
</dbReference>
<dbReference type="EMBL" id="JBHSFH010000017">
    <property type="protein sequence ID" value="MFC4497728.1"/>
    <property type="molecule type" value="Genomic_DNA"/>
</dbReference>
<organism evidence="4 5">
    <name type="scientific">Streptomyces ovatisporus</name>
    <dbReference type="NCBI Taxonomy" id="1128682"/>
    <lineage>
        <taxon>Bacteria</taxon>
        <taxon>Bacillati</taxon>
        <taxon>Actinomycetota</taxon>
        <taxon>Actinomycetes</taxon>
        <taxon>Kitasatosporales</taxon>
        <taxon>Streptomycetaceae</taxon>
        <taxon>Streptomyces</taxon>
    </lineage>
</organism>
<feature type="compositionally biased region" description="Basic and acidic residues" evidence="1">
    <location>
        <begin position="236"/>
        <end position="250"/>
    </location>
</feature>
<proteinExistence type="predicted"/>
<keyword evidence="2" id="KW-0812">Transmembrane</keyword>
<protein>
    <submittedName>
        <fullName evidence="4">DUF4129 domain-containing protein</fullName>
    </submittedName>
</protein>
<reference evidence="5" key="1">
    <citation type="journal article" date="2019" name="Int. J. Syst. Evol. Microbiol.">
        <title>The Global Catalogue of Microorganisms (GCM) 10K type strain sequencing project: providing services to taxonomists for standard genome sequencing and annotation.</title>
        <authorList>
            <consortium name="The Broad Institute Genomics Platform"/>
            <consortium name="The Broad Institute Genome Sequencing Center for Infectious Disease"/>
            <person name="Wu L."/>
            <person name="Ma J."/>
        </authorList>
    </citation>
    <scope>NUCLEOTIDE SEQUENCE [LARGE SCALE GENOMIC DNA]</scope>
    <source>
        <strain evidence="5">CGMCC 4.7357</strain>
    </source>
</reference>
<dbReference type="Pfam" id="PF13559">
    <property type="entry name" value="DUF4129"/>
    <property type="match status" value="1"/>
</dbReference>
<feature type="region of interest" description="Disordered" evidence="1">
    <location>
        <begin position="223"/>
        <end position="259"/>
    </location>
</feature>